<comment type="subcellular location">
    <subcellularLocation>
        <location evidence="1">Cell membrane</location>
        <topology evidence="1">Multi-pass membrane protein</topology>
    </subcellularLocation>
</comment>
<name>A0A1H9XUY4_9MICO</name>
<evidence type="ECO:0000256" key="4">
    <source>
        <dbReference type="ARBA" id="ARBA00022692"/>
    </source>
</evidence>
<organism evidence="10 11">
    <name type="scientific">Pedococcus cremeus</name>
    <dbReference type="NCBI Taxonomy" id="587636"/>
    <lineage>
        <taxon>Bacteria</taxon>
        <taxon>Bacillati</taxon>
        <taxon>Actinomycetota</taxon>
        <taxon>Actinomycetes</taxon>
        <taxon>Micrococcales</taxon>
        <taxon>Intrasporangiaceae</taxon>
        <taxon>Pedococcus</taxon>
    </lineage>
</organism>
<evidence type="ECO:0000256" key="3">
    <source>
        <dbReference type="ARBA" id="ARBA00022475"/>
    </source>
</evidence>
<feature type="transmembrane region" description="Helical" evidence="8">
    <location>
        <begin position="21"/>
        <end position="39"/>
    </location>
</feature>
<dbReference type="InterPro" id="IPR050445">
    <property type="entry name" value="Bact_polysacc_biosynth/exp"/>
</dbReference>
<keyword evidence="5 8" id="KW-1133">Transmembrane helix</keyword>
<dbReference type="PANTHER" id="PTHR32309:SF31">
    <property type="entry name" value="CAPSULAR EXOPOLYSACCHARIDE FAMILY"/>
    <property type="match status" value="1"/>
</dbReference>
<keyword evidence="6 8" id="KW-0472">Membrane</keyword>
<dbReference type="STRING" id="587636.SAMN05216199_0539"/>
<dbReference type="EMBL" id="FOHB01000015">
    <property type="protein sequence ID" value="SES49879.1"/>
    <property type="molecule type" value="Genomic_DNA"/>
</dbReference>
<dbReference type="OrthoDB" id="3825405at2"/>
<evidence type="ECO:0000256" key="7">
    <source>
        <dbReference type="SAM" id="MobiDB-lite"/>
    </source>
</evidence>
<keyword evidence="3" id="KW-1003">Cell membrane</keyword>
<protein>
    <submittedName>
        <fullName evidence="10">Capsular polysaccharide biosynthesis protein</fullName>
    </submittedName>
</protein>
<evidence type="ECO:0000256" key="8">
    <source>
        <dbReference type="SAM" id="Phobius"/>
    </source>
</evidence>
<dbReference type="AlphaFoldDB" id="A0A1H9XUY4"/>
<proteinExistence type="inferred from homology"/>
<dbReference type="Pfam" id="PF02706">
    <property type="entry name" value="Wzz"/>
    <property type="match status" value="1"/>
</dbReference>
<dbReference type="Proteomes" id="UP000199019">
    <property type="component" value="Unassembled WGS sequence"/>
</dbReference>
<dbReference type="PANTHER" id="PTHR32309">
    <property type="entry name" value="TYROSINE-PROTEIN KINASE"/>
    <property type="match status" value="1"/>
</dbReference>
<evidence type="ECO:0000313" key="11">
    <source>
        <dbReference type="Proteomes" id="UP000199019"/>
    </source>
</evidence>
<keyword evidence="11" id="KW-1185">Reference proteome</keyword>
<evidence type="ECO:0000313" key="10">
    <source>
        <dbReference type="EMBL" id="SES49879.1"/>
    </source>
</evidence>
<accession>A0A1H9XUY4</accession>
<evidence type="ECO:0000256" key="2">
    <source>
        <dbReference type="ARBA" id="ARBA00006683"/>
    </source>
</evidence>
<gene>
    <name evidence="10" type="ORF">SAMN05216199_0539</name>
</gene>
<evidence type="ECO:0000259" key="9">
    <source>
        <dbReference type="Pfam" id="PF02706"/>
    </source>
</evidence>
<comment type="similarity">
    <text evidence="2">Belongs to the CpsC/CapA family.</text>
</comment>
<evidence type="ECO:0000256" key="5">
    <source>
        <dbReference type="ARBA" id="ARBA00022989"/>
    </source>
</evidence>
<dbReference type="RefSeq" id="WP_091763280.1">
    <property type="nucleotide sequence ID" value="NZ_FOHB01000015.1"/>
</dbReference>
<keyword evidence="4 8" id="KW-0812">Transmembrane</keyword>
<evidence type="ECO:0000256" key="6">
    <source>
        <dbReference type="ARBA" id="ARBA00023136"/>
    </source>
</evidence>
<evidence type="ECO:0000256" key="1">
    <source>
        <dbReference type="ARBA" id="ARBA00004651"/>
    </source>
</evidence>
<feature type="domain" description="Polysaccharide chain length determinant N-terminal" evidence="9">
    <location>
        <begin position="6"/>
        <end position="81"/>
    </location>
</feature>
<sequence>MTEQIIDLRSTWAILRRRAGVLVLAGAVGAAAGGAAVYLHPPAYSSTSLVLLPPPPQGAVSAGAHTIDTQVQIASSESVLKPAGRAVTPRLDTSQVAKRVDVEARTTDVLQITATGDTPAQAQALAEAVAEAEVDYLKAAASTLGVDAQKALADRKTKLKTSMDDVTAEIEKAKARMSGKNPTSTAYQADASALGELTAQQGKLSLAIDAIQKQEADATEPASGAAASFSVIQHASPAERMSLALTTTIFALVGAAAALLIVGFVLVLRGRREATLRSRDQVADAVGIPVVASIQSGTPRSVAGWTDLLRDYTPHNVEMWTLRQLVRLVTPGHPGSLAQEPKDPKEAQSAPAVVVITLSGDGRALAVGPQLASFAASTGLTTTLVTAQSHESANALWAACSGLAPEAHPRPGLSVDSRQRAEDADDLVVHVAVVDRQRPELRMRAAEHAVTLLAVSAGAATADDLARVALAADDAQHPIARIVVVDPDPLDRTTGRLLPSERAQHTPLPSLMTGSPIAGEATALDTRRRHR</sequence>
<dbReference type="InterPro" id="IPR003856">
    <property type="entry name" value="LPS_length_determ_N"/>
</dbReference>
<reference evidence="11" key="1">
    <citation type="submission" date="2016-10" db="EMBL/GenBank/DDBJ databases">
        <authorList>
            <person name="Varghese N."/>
            <person name="Submissions S."/>
        </authorList>
    </citation>
    <scope>NUCLEOTIDE SEQUENCE [LARGE SCALE GENOMIC DNA]</scope>
    <source>
        <strain evidence="11">CGMCC 1.6963</strain>
    </source>
</reference>
<feature type="region of interest" description="Disordered" evidence="7">
    <location>
        <begin position="500"/>
        <end position="531"/>
    </location>
</feature>
<feature type="transmembrane region" description="Helical" evidence="8">
    <location>
        <begin position="243"/>
        <end position="268"/>
    </location>
</feature>
<dbReference type="GO" id="GO:0005886">
    <property type="term" value="C:plasma membrane"/>
    <property type="evidence" value="ECO:0007669"/>
    <property type="project" value="UniProtKB-SubCell"/>
</dbReference>